<keyword evidence="4" id="KW-1185">Reference proteome</keyword>
<protein>
    <recommendedName>
        <fullName evidence="5">Lipoprotein</fullName>
    </recommendedName>
</protein>
<evidence type="ECO:0000313" key="3">
    <source>
        <dbReference type="EMBL" id="MRG59472.1"/>
    </source>
</evidence>
<feature type="compositionally biased region" description="Polar residues" evidence="1">
    <location>
        <begin position="31"/>
        <end position="60"/>
    </location>
</feature>
<comment type="caution">
    <text evidence="3">The sequence shown here is derived from an EMBL/GenBank/DDBJ whole genome shotgun (WGS) entry which is preliminary data.</text>
</comment>
<name>A0A6I2F4E1_9MICO</name>
<accession>A0A6I2F4E1</accession>
<feature type="chain" id="PRO_5038888067" description="Lipoprotein" evidence="2">
    <location>
        <begin position="25"/>
        <end position="163"/>
    </location>
</feature>
<dbReference type="Proteomes" id="UP000431080">
    <property type="component" value="Unassembled WGS sequence"/>
</dbReference>
<evidence type="ECO:0008006" key="5">
    <source>
        <dbReference type="Google" id="ProtNLM"/>
    </source>
</evidence>
<proteinExistence type="predicted"/>
<gene>
    <name evidence="3" type="ORF">GE115_06240</name>
</gene>
<evidence type="ECO:0000256" key="2">
    <source>
        <dbReference type="SAM" id="SignalP"/>
    </source>
</evidence>
<feature type="signal peptide" evidence="2">
    <location>
        <begin position="1"/>
        <end position="24"/>
    </location>
</feature>
<feature type="region of interest" description="Disordered" evidence="1">
    <location>
        <begin position="25"/>
        <end position="60"/>
    </location>
</feature>
<evidence type="ECO:0000256" key="1">
    <source>
        <dbReference type="SAM" id="MobiDB-lite"/>
    </source>
</evidence>
<evidence type="ECO:0000313" key="4">
    <source>
        <dbReference type="Proteomes" id="UP000431080"/>
    </source>
</evidence>
<dbReference type="AlphaFoldDB" id="A0A6I2F4E1"/>
<organism evidence="3 4">
    <name type="scientific">Agromyces agglutinans</name>
    <dbReference type="NCBI Taxonomy" id="2662258"/>
    <lineage>
        <taxon>Bacteria</taxon>
        <taxon>Bacillati</taxon>
        <taxon>Actinomycetota</taxon>
        <taxon>Actinomycetes</taxon>
        <taxon>Micrococcales</taxon>
        <taxon>Microbacteriaceae</taxon>
        <taxon>Agromyces</taxon>
    </lineage>
</organism>
<sequence>MTATRQIAAASLAALALLLGGCTAGGDAQADKTSSTTTEAKPSETPDASESSSAGGQTVQEACEGIQTSLAEVAQLSSVDTSDPAAALEALKGASASVTEAAAAVENPEVKAAADGVAGSLEAYVVYLGGVVVDPANADLSAMGDQVAGLQTSITELGTICSA</sequence>
<dbReference type="PROSITE" id="PS51257">
    <property type="entry name" value="PROKAR_LIPOPROTEIN"/>
    <property type="match status" value="1"/>
</dbReference>
<reference evidence="3 4" key="1">
    <citation type="submission" date="2019-10" db="EMBL/GenBank/DDBJ databases">
        <authorList>
            <person name="Nie G."/>
            <person name="Ming H."/>
            <person name="Yi B."/>
        </authorList>
    </citation>
    <scope>NUCLEOTIDE SEQUENCE [LARGE SCALE GENOMIC DNA]</scope>
    <source>
        <strain evidence="3 4">CFH 90414</strain>
    </source>
</reference>
<keyword evidence="2" id="KW-0732">Signal</keyword>
<dbReference type="RefSeq" id="WP_153683962.1">
    <property type="nucleotide sequence ID" value="NZ_WJIF01000003.1"/>
</dbReference>
<dbReference type="EMBL" id="WJIF01000003">
    <property type="protein sequence ID" value="MRG59472.1"/>
    <property type="molecule type" value="Genomic_DNA"/>
</dbReference>